<comment type="catalytic activity">
    <reaction evidence="12">
        <text>octadecanoyl-CoA + 2 Fe(II)-[cytochrome b5] + O2 + 2 H(+) = (9Z)-octadecenoyl-CoA + 2 Fe(III)-[cytochrome b5] + 2 H2O</text>
        <dbReference type="Rhea" id="RHEA:19721"/>
        <dbReference type="Rhea" id="RHEA-COMP:10438"/>
        <dbReference type="Rhea" id="RHEA-COMP:10439"/>
        <dbReference type="ChEBI" id="CHEBI:15377"/>
        <dbReference type="ChEBI" id="CHEBI:15378"/>
        <dbReference type="ChEBI" id="CHEBI:15379"/>
        <dbReference type="ChEBI" id="CHEBI:29033"/>
        <dbReference type="ChEBI" id="CHEBI:29034"/>
        <dbReference type="ChEBI" id="CHEBI:57387"/>
        <dbReference type="ChEBI" id="CHEBI:57394"/>
        <dbReference type="EC" id="1.14.19.1"/>
    </reaction>
</comment>
<dbReference type="GO" id="GO:0006636">
    <property type="term" value="P:unsaturated fatty acid biosynthetic process"/>
    <property type="evidence" value="ECO:0007669"/>
    <property type="project" value="TreeGrafter"/>
</dbReference>
<dbReference type="InterPro" id="IPR009160">
    <property type="entry name" value="Acyl-CoA_deSatase_haem/ster-bd"/>
</dbReference>
<accession>A0A8J5QMA3</accession>
<dbReference type="PIRSF" id="PIRSF000345">
    <property type="entry name" value="OLE1"/>
    <property type="match status" value="1"/>
</dbReference>
<feature type="compositionally biased region" description="Polar residues" evidence="13">
    <location>
        <begin position="524"/>
        <end position="533"/>
    </location>
</feature>
<evidence type="ECO:0000256" key="13">
    <source>
        <dbReference type="SAM" id="MobiDB-lite"/>
    </source>
</evidence>
<comment type="cofactor">
    <cofactor evidence="12">
        <name>Fe(2+)</name>
        <dbReference type="ChEBI" id="CHEBI:29033"/>
    </cofactor>
    <text evidence="12">Expected to bind 2 Fe(2+) ions per subunit.</text>
</comment>
<dbReference type="CDD" id="cd03505">
    <property type="entry name" value="Delta9-FADS-like"/>
    <property type="match status" value="1"/>
</dbReference>
<dbReference type="InterPro" id="IPR015876">
    <property type="entry name" value="Acyl-CoA_DS"/>
</dbReference>
<feature type="domain" description="Cytochrome b5 heme-binding" evidence="15">
    <location>
        <begin position="421"/>
        <end position="503"/>
    </location>
</feature>
<keyword evidence="11 12" id="KW-0275">Fatty acid biosynthesis</keyword>
<dbReference type="EC" id="1.14.19.1" evidence="12"/>
<evidence type="ECO:0000256" key="8">
    <source>
        <dbReference type="ARBA" id="ARBA00023004"/>
    </source>
</evidence>
<feature type="region of interest" description="Disordered" evidence="13">
    <location>
        <begin position="1"/>
        <end position="39"/>
    </location>
</feature>
<evidence type="ECO:0000256" key="12">
    <source>
        <dbReference type="PIRNR" id="PIRNR000345"/>
    </source>
</evidence>
<evidence type="ECO:0000256" key="10">
    <source>
        <dbReference type="ARBA" id="ARBA00023136"/>
    </source>
</evidence>
<dbReference type="GO" id="GO:0005789">
    <property type="term" value="C:endoplasmic reticulum membrane"/>
    <property type="evidence" value="ECO:0007669"/>
    <property type="project" value="TreeGrafter"/>
</dbReference>
<dbReference type="PROSITE" id="PS50255">
    <property type="entry name" value="CYTOCHROME_B5_2"/>
    <property type="match status" value="1"/>
</dbReference>
<keyword evidence="9 12" id="KW-0443">Lipid metabolism</keyword>
<feature type="transmembrane region" description="Helical" evidence="14">
    <location>
        <begin position="259"/>
        <end position="279"/>
    </location>
</feature>
<evidence type="ECO:0000256" key="9">
    <source>
        <dbReference type="ARBA" id="ARBA00023098"/>
    </source>
</evidence>
<feature type="compositionally biased region" description="Low complexity" evidence="13">
    <location>
        <begin position="25"/>
        <end position="38"/>
    </location>
</feature>
<name>A0A8J5QMA3_9ASCO</name>
<keyword evidence="12" id="KW-0479">Metal-binding</keyword>
<dbReference type="Pfam" id="PF00173">
    <property type="entry name" value="Cyt-b5"/>
    <property type="match status" value="1"/>
</dbReference>
<comment type="function">
    <text evidence="12">Stearoyl-CoA desaturase that utilizes O(2) and electrons from reduced cytochrome b5 to introduce the first double bond into saturated fatty acyl-CoA substrates.</text>
</comment>
<reference evidence="16 17" key="1">
    <citation type="journal article" date="2021" name="DNA Res.">
        <title>Genome analysis of Candida subhashii reveals its hybrid nature and dual mitochondrial genome conformations.</title>
        <authorList>
            <person name="Mixao V."/>
            <person name="Hegedusova E."/>
            <person name="Saus E."/>
            <person name="Pryszcz L.P."/>
            <person name="Cillingova A."/>
            <person name="Nosek J."/>
            <person name="Gabaldon T."/>
        </authorList>
    </citation>
    <scope>NUCLEOTIDE SEQUENCE [LARGE SCALE GENOMIC DNA]</scope>
    <source>
        <strain evidence="16 17">CBS 10753</strain>
    </source>
</reference>
<protein>
    <recommendedName>
        <fullName evidence="12">Acyl-CoA desaturase</fullName>
        <ecNumber evidence="12">1.14.19.1</ecNumber>
    </recommendedName>
</protein>
<feature type="region of interest" description="Disordered" evidence="13">
    <location>
        <begin position="519"/>
        <end position="539"/>
    </location>
</feature>
<evidence type="ECO:0000256" key="14">
    <source>
        <dbReference type="SAM" id="Phobius"/>
    </source>
</evidence>
<keyword evidence="5 12" id="KW-0276">Fatty acid metabolism</keyword>
<keyword evidence="12" id="KW-0349">Heme</keyword>
<evidence type="ECO:0000256" key="5">
    <source>
        <dbReference type="ARBA" id="ARBA00022832"/>
    </source>
</evidence>
<comment type="subcellular location">
    <subcellularLocation>
        <location evidence="1">Membrane</location>
        <topology evidence="1">Multi-pass membrane protein</topology>
    </subcellularLocation>
</comment>
<dbReference type="PANTHER" id="PTHR11351">
    <property type="entry name" value="ACYL-COA DESATURASE"/>
    <property type="match status" value="1"/>
</dbReference>
<proteinExistence type="inferred from homology"/>
<evidence type="ECO:0000313" key="17">
    <source>
        <dbReference type="Proteomes" id="UP000694255"/>
    </source>
</evidence>
<sequence length="539" mass="62573">MSRDQVNNNVSRTKVQKRKITTDDSVASSVGGSGSVSSTKQTLLDQATKIKNTKMNDMRKRKRDLFSRINYTHTLTVVVLPLLSILYLFQMDESIVPENQSTLYFTCIYYNITILAFTSGYHKYFTHNSFKVKFNWLRYYFAIFGSSIGLGSIRWWASLHRAHHHFTDDTERDPYSIKRGVWFAHWGWLLRKPKLMTFYQEFIEQEFPQDQQREPNIIKNEIVLENEESIEFDGGDIDRNNDYYHDNIKDLLIWQEATYFIWFSVTTFVIPVIITMVICQDTIINGILYPGILRMFLAQLSILSTESICHLKNIQVTIPTQPFSDKNSSQNCNNPLISFLTYGQAHQNYHHEFPHDYRSDNALYAYDPTKWFIWTLEKLGQVEELCRTPNNLVIQLRLQQQQLVINRMKSQLNWGTPISKLPKITPKDFKRILNSSMNEDRIYIVIQNIIHDVTPFMDQHPGGVPLLKASHGKDATKAFYGGVYGHSTAAVNLLATMRIGVLDVGNDEEVWRRVVREEGEVVESDSTSQQKQYRSAEAA</sequence>
<dbReference type="PANTHER" id="PTHR11351:SF31">
    <property type="entry name" value="DESATURASE 1, ISOFORM A-RELATED"/>
    <property type="match status" value="1"/>
</dbReference>
<evidence type="ECO:0000256" key="4">
    <source>
        <dbReference type="ARBA" id="ARBA00022692"/>
    </source>
</evidence>
<dbReference type="InterPro" id="IPR001199">
    <property type="entry name" value="Cyt_B5-like_heme/steroid-bd"/>
</dbReference>
<feature type="transmembrane region" description="Helical" evidence="14">
    <location>
        <begin position="139"/>
        <end position="157"/>
    </location>
</feature>
<gene>
    <name evidence="16" type="ORF">J8A68_003324</name>
</gene>
<feature type="transmembrane region" description="Helical" evidence="14">
    <location>
        <begin position="101"/>
        <end position="118"/>
    </location>
</feature>
<keyword evidence="7 12" id="KW-0560">Oxidoreductase</keyword>
<evidence type="ECO:0000259" key="15">
    <source>
        <dbReference type="PROSITE" id="PS50255"/>
    </source>
</evidence>
<dbReference type="Proteomes" id="UP000694255">
    <property type="component" value="Unassembled WGS sequence"/>
</dbReference>
<feature type="compositionally biased region" description="Polar residues" evidence="13">
    <location>
        <begin position="1"/>
        <end position="13"/>
    </location>
</feature>
<comment type="caution">
    <text evidence="16">The sequence shown here is derived from an EMBL/GenBank/DDBJ whole genome shotgun (WGS) entry which is preliminary data.</text>
</comment>
<evidence type="ECO:0000256" key="6">
    <source>
        <dbReference type="ARBA" id="ARBA00022989"/>
    </source>
</evidence>
<dbReference type="RefSeq" id="XP_049263378.1">
    <property type="nucleotide sequence ID" value="XM_049407168.1"/>
</dbReference>
<evidence type="ECO:0000256" key="7">
    <source>
        <dbReference type="ARBA" id="ARBA00023002"/>
    </source>
</evidence>
<keyword evidence="10 14" id="KW-0472">Membrane</keyword>
<dbReference type="AlphaFoldDB" id="A0A8J5QMA3"/>
<organism evidence="16 17">
    <name type="scientific">[Candida] subhashii</name>
    <dbReference type="NCBI Taxonomy" id="561895"/>
    <lineage>
        <taxon>Eukaryota</taxon>
        <taxon>Fungi</taxon>
        <taxon>Dikarya</taxon>
        <taxon>Ascomycota</taxon>
        <taxon>Saccharomycotina</taxon>
        <taxon>Pichiomycetes</taxon>
        <taxon>Debaryomycetaceae</taxon>
        <taxon>Spathaspora</taxon>
    </lineage>
</organism>
<feature type="transmembrane region" description="Helical" evidence="14">
    <location>
        <begin position="69"/>
        <end position="89"/>
    </location>
</feature>
<keyword evidence="12" id="KW-0813">Transport</keyword>
<keyword evidence="4 14" id="KW-0812">Transmembrane</keyword>
<evidence type="ECO:0000256" key="11">
    <source>
        <dbReference type="ARBA" id="ARBA00023160"/>
    </source>
</evidence>
<keyword evidence="12" id="KW-0249">Electron transport</keyword>
<comment type="similarity">
    <text evidence="2 12">Belongs to the fatty acid desaturase type 1 family.</text>
</comment>
<evidence type="ECO:0000256" key="2">
    <source>
        <dbReference type="ARBA" id="ARBA00009295"/>
    </source>
</evidence>
<keyword evidence="8 12" id="KW-0408">Iron</keyword>
<evidence type="ECO:0000313" key="16">
    <source>
        <dbReference type="EMBL" id="KAG7663146.1"/>
    </source>
</evidence>
<dbReference type="GO" id="GO:0004768">
    <property type="term" value="F:stearoyl-CoA 9-desaturase activity"/>
    <property type="evidence" value="ECO:0007669"/>
    <property type="project" value="TreeGrafter"/>
</dbReference>
<dbReference type="GO" id="GO:0005506">
    <property type="term" value="F:iron ion binding"/>
    <property type="evidence" value="ECO:0007669"/>
    <property type="project" value="TreeGrafter"/>
</dbReference>
<keyword evidence="17" id="KW-1185">Reference proteome</keyword>
<dbReference type="EMBL" id="JAGSYN010000144">
    <property type="protein sequence ID" value="KAG7663146.1"/>
    <property type="molecule type" value="Genomic_DNA"/>
</dbReference>
<dbReference type="SMART" id="SM01117">
    <property type="entry name" value="Cyt-b5"/>
    <property type="match status" value="1"/>
</dbReference>
<dbReference type="OrthoDB" id="10260134at2759"/>
<evidence type="ECO:0000256" key="3">
    <source>
        <dbReference type="ARBA" id="ARBA00022516"/>
    </source>
</evidence>
<dbReference type="Pfam" id="PF00487">
    <property type="entry name" value="FA_desaturase"/>
    <property type="match status" value="1"/>
</dbReference>
<dbReference type="GeneID" id="73470125"/>
<dbReference type="InterPro" id="IPR005804">
    <property type="entry name" value="FA_desaturase_dom"/>
</dbReference>
<evidence type="ECO:0000256" key="1">
    <source>
        <dbReference type="ARBA" id="ARBA00004141"/>
    </source>
</evidence>
<keyword evidence="3 12" id="KW-0444">Lipid biosynthesis</keyword>
<keyword evidence="6 14" id="KW-1133">Transmembrane helix</keyword>